<accession>A0ABV3P3V9</accession>
<dbReference type="InterPro" id="IPR029442">
    <property type="entry name" value="GyrI-like"/>
</dbReference>
<protein>
    <submittedName>
        <fullName evidence="2">GyrI-like domain-containing protein</fullName>
    </submittedName>
</protein>
<dbReference type="Pfam" id="PF06445">
    <property type="entry name" value="GyrI-like"/>
    <property type="match status" value="1"/>
</dbReference>
<comment type="caution">
    <text evidence="2">The sequence shown here is derived from an EMBL/GenBank/DDBJ whole genome shotgun (WGS) entry which is preliminary data.</text>
</comment>
<dbReference type="SUPFAM" id="SSF55136">
    <property type="entry name" value="Probable bacterial effector-binding domain"/>
    <property type="match status" value="1"/>
</dbReference>
<organism evidence="2 3">
    <name type="scientific">Kineococcus endophyticus</name>
    <dbReference type="NCBI Taxonomy" id="1181883"/>
    <lineage>
        <taxon>Bacteria</taxon>
        <taxon>Bacillati</taxon>
        <taxon>Actinomycetota</taxon>
        <taxon>Actinomycetes</taxon>
        <taxon>Kineosporiales</taxon>
        <taxon>Kineosporiaceae</taxon>
        <taxon>Kineococcus</taxon>
    </lineage>
</organism>
<proteinExistence type="predicted"/>
<evidence type="ECO:0000313" key="3">
    <source>
        <dbReference type="Proteomes" id="UP001555826"/>
    </source>
</evidence>
<gene>
    <name evidence="2" type="ORF">AB1207_06070</name>
</gene>
<dbReference type="InterPro" id="IPR011256">
    <property type="entry name" value="Reg_factor_effector_dom_sf"/>
</dbReference>
<feature type="domain" description="GyrI-like small molecule binding" evidence="1">
    <location>
        <begin position="8"/>
        <end position="138"/>
    </location>
</feature>
<evidence type="ECO:0000313" key="2">
    <source>
        <dbReference type="EMBL" id="MEW9264304.1"/>
    </source>
</evidence>
<keyword evidence="3" id="KW-1185">Reference proteome</keyword>
<dbReference type="Proteomes" id="UP001555826">
    <property type="component" value="Unassembled WGS sequence"/>
</dbReference>
<sequence>MHTTLRHDPTVEDRPAVPYLGSRRTVTMTSMHLVADRISGLVDVVLAHDVVPTGPVLLRYEVIDMAHEMVVVAGVPVPEDALDLAARVDDVHRDVLPAGRYVTVVHRGHPDTLVGATADLLAWTQAQGLRFDVRPSPEGEVWGCRVDHYLTDPAEEPRMDLWDTELAFRLAD</sequence>
<dbReference type="RefSeq" id="WP_367636962.1">
    <property type="nucleotide sequence ID" value="NZ_JBFNQN010000004.1"/>
</dbReference>
<name>A0ABV3P3V9_9ACTN</name>
<reference evidence="2 3" key="1">
    <citation type="submission" date="2024-07" db="EMBL/GenBank/DDBJ databases">
        <authorList>
            <person name="Thanompreechachai J."/>
            <person name="Duangmal K."/>
        </authorList>
    </citation>
    <scope>NUCLEOTIDE SEQUENCE [LARGE SCALE GENOMIC DNA]</scope>
    <source>
        <strain evidence="2 3">KCTC 19886</strain>
    </source>
</reference>
<evidence type="ECO:0000259" key="1">
    <source>
        <dbReference type="Pfam" id="PF06445"/>
    </source>
</evidence>
<dbReference type="EMBL" id="JBFNQN010000004">
    <property type="protein sequence ID" value="MEW9264304.1"/>
    <property type="molecule type" value="Genomic_DNA"/>
</dbReference>
<dbReference type="Gene3D" id="3.20.80.10">
    <property type="entry name" value="Regulatory factor, effector binding domain"/>
    <property type="match status" value="1"/>
</dbReference>